<feature type="binding site" evidence="6">
    <location>
        <position position="194"/>
    </location>
    <ligand>
        <name>S-adenosyl-L-methionine</name>
        <dbReference type="ChEBI" id="CHEBI:59789"/>
    </ligand>
</feature>
<keyword evidence="7" id="KW-0687">Ribonucleoprotein</keyword>
<dbReference type="Pfam" id="PF06325">
    <property type="entry name" value="PrmA"/>
    <property type="match status" value="1"/>
</dbReference>
<dbReference type="OrthoDB" id="9785995at2"/>
<dbReference type="InterPro" id="IPR029063">
    <property type="entry name" value="SAM-dependent_MTases_sf"/>
</dbReference>
<keyword evidence="8" id="KW-1185">Reference proteome</keyword>
<dbReference type="HAMAP" id="MF_00735">
    <property type="entry name" value="Methyltr_PrmA"/>
    <property type="match status" value="1"/>
</dbReference>
<dbReference type="InterPro" id="IPR004498">
    <property type="entry name" value="Ribosomal_PrmA_MeTrfase"/>
</dbReference>
<evidence type="ECO:0000256" key="4">
    <source>
        <dbReference type="ARBA" id="ARBA00022679"/>
    </source>
</evidence>
<comment type="caution">
    <text evidence="7">The sequence shown here is derived from an EMBL/GenBank/DDBJ whole genome shotgun (WGS) entry which is preliminary data.</text>
</comment>
<evidence type="ECO:0000313" key="8">
    <source>
        <dbReference type="Proteomes" id="UP000243002"/>
    </source>
</evidence>
<comment type="function">
    <text evidence="6">Methylates ribosomal protein L11.</text>
</comment>
<dbReference type="Proteomes" id="UP000243002">
    <property type="component" value="Unassembled WGS sequence"/>
</dbReference>
<dbReference type="GO" id="GO:0016279">
    <property type="term" value="F:protein-lysine N-methyltransferase activity"/>
    <property type="evidence" value="ECO:0007669"/>
    <property type="project" value="RHEA"/>
</dbReference>
<dbReference type="InterPro" id="IPR050078">
    <property type="entry name" value="Ribosomal_L11_MeTrfase_PrmA"/>
</dbReference>
<feature type="binding site" evidence="6">
    <location>
        <position position="172"/>
    </location>
    <ligand>
        <name>S-adenosyl-L-methionine</name>
        <dbReference type="ChEBI" id="CHEBI:59789"/>
    </ligand>
</feature>
<gene>
    <name evidence="6" type="primary">prmA</name>
    <name evidence="7" type="ORF">C7K55_04885</name>
</gene>
<dbReference type="Gene3D" id="3.40.50.150">
    <property type="entry name" value="Vaccinia Virus protein VP39"/>
    <property type="match status" value="1"/>
</dbReference>
<dbReference type="GO" id="GO:0032259">
    <property type="term" value="P:methylation"/>
    <property type="evidence" value="ECO:0007669"/>
    <property type="project" value="UniProtKB-KW"/>
</dbReference>
<feature type="binding site" evidence="6">
    <location>
        <position position="241"/>
    </location>
    <ligand>
        <name>S-adenosyl-L-methionine</name>
        <dbReference type="ChEBI" id="CHEBI:59789"/>
    </ligand>
</feature>
<dbReference type="EC" id="2.1.1.-" evidence="6"/>
<organism evidence="7 8">
    <name type="scientific">Cyanobium usitatum str. Tous</name>
    <dbReference type="NCBI Taxonomy" id="2116684"/>
    <lineage>
        <taxon>Bacteria</taxon>
        <taxon>Bacillati</taxon>
        <taxon>Cyanobacteriota</taxon>
        <taxon>Cyanophyceae</taxon>
        <taxon>Synechococcales</taxon>
        <taxon>Prochlorococcaceae</taxon>
        <taxon>Cyanobium</taxon>
    </lineage>
</organism>
<name>A0A2P7MYH6_9CYAN</name>
<evidence type="ECO:0000256" key="3">
    <source>
        <dbReference type="ARBA" id="ARBA00022603"/>
    </source>
</evidence>
<keyword evidence="5 6" id="KW-0949">S-adenosyl-L-methionine</keyword>
<accession>A0A2P7MYH6</accession>
<feature type="binding site" evidence="6">
    <location>
        <position position="145"/>
    </location>
    <ligand>
        <name>S-adenosyl-L-methionine</name>
        <dbReference type="ChEBI" id="CHEBI:59789"/>
    </ligand>
</feature>
<comment type="similarity">
    <text evidence="1 6">Belongs to the methyltransferase superfamily. PrmA family.</text>
</comment>
<evidence type="ECO:0000256" key="6">
    <source>
        <dbReference type="HAMAP-Rule" id="MF_00735"/>
    </source>
</evidence>
<protein>
    <recommendedName>
        <fullName evidence="6">Ribosomal protein L11 methyltransferase</fullName>
        <shortName evidence="6">L11 Mtase</shortName>
        <ecNumber evidence="6">2.1.1.-</ecNumber>
    </recommendedName>
</protein>
<keyword evidence="4 6" id="KW-0808">Transferase</keyword>
<dbReference type="GO" id="GO:0005737">
    <property type="term" value="C:cytoplasm"/>
    <property type="evidence" value="ECO:0007669"/>
    <property type="project" value="UniProtKB-SubCell"/>
</dbReference>
<comment type="catalytic activity">
    <reaction evidence="6">
        <text>L-lysyl-[protein] + 3 S-adenosyl-L-methionine = N(6),N(6),N(6)-trimethyl-L-lysyl-[protein] + 3 S-adenosyl-L-homocysteine + 3 H(+)</text>
        <dbReference type="Rhea" id="RHEA:54192"/>
        <dbReference type="Rhea" id="RHEA-COMP:9752"/>
        <dbReference type="Rhea" id="RHEA-COMP:13826"/>
        <dbReference type="ChEBI" id="CHEBI:15378"/>
        <dbReference type="ChEBI" id="CHEBI:29969"/>
        <dbReference type="ChEBI" id="CHEBI:57856"/>
        <dbReference type="ChEBI" id="CHEBI:59789"/>
        <dbReference type="ChEBI" id="CHEBI:61961"/>
    </reaction>
</comment>
<dbReference type="PANTHER" id="PTHR43648">
    <property type="entry name" value="ELECTRON TRANSFER FLAVOPROTEIN BETA SUBUNIT LYSINE METHYLTRANSFERASE"/>
    <property type="match status" value="1"/>
</dbReference>
<dbReference type="NCBIfam" id="TIGR00406">
    <property type="entry name" value="prmA"/>
    <property type="match status" value="1"/>
</dbReference>
<dbReference type="EMBL" id="PXXO01000004">
    <property type="protein sequence ID" value="PSJ06266.1"/>
    <property type="molecule type" value="Genomic_DNA"/>
</dbReference>
<dbReference type="SUPFAM" id="SSF53335">
    <property type="entry name" value="S-adenosyl-L-methionine-dependent methyltransferases"/>
    <property type="match status" value="1"/>
</dbReference>
<comment type="subcellular location">
    <subcellularLocation>
        <location evidence="6">Cytoplasm</location>
    </subcellularLocation>
</comment>
<evidence type="ECO:0000256" key="1">
    <source>
        <dbReference type="ARBA" id="ARBA00009741"/>
    </source>
</evidence>
<evidence type="ECO:0000256" key="2">
    <source>
        <dbReference type="ARBA" id="ARBA00022490"/>
    </source>
</evidence>
<dbReference type="CDD" id="cd02440">
    <property type="entry name" value="AdoMet_MTases"/>
    <property type="match status" value="1"/>
</dbReference>
<dbReference type="GO" id="GO:0005840">
    <property type="term" value="C:ribosome"/>
    <property type="evidence" value="ECO:0007669"/>
    <property type="project" value="UniProtKB-KW"/>
</dbReference>
<keyword evidence="3 6" id="KW-0489">Methyltransferase</keyword>
<evidence type="ECO:0000256" key="5">
    <source>
        <dbReference type="ARBA" id="ARBA00022691"/>
    </source>
</evidence>
<evidence type="ECO:0000313" key="7">
    <source>
        <dbReference type="EMBL" id="PSJ06266.1"/>
    </source>
</evidence>
<proteinExistence type="inferred from homology"/>
<keyword evidence="7" id="KW-0689">Ribosomal protein</keyword>
<reference evidence="7 8" key="1">
    <citation type="journal article" date="2018" name="Environ. Microbiol.">
        <title>Ecological and genomic features of two widespread freshwater picocyanobacteria.</title>
        <authorList>
            <person name="Cabello-Yeves P.J."/>
            <person name="Picazo A."/>
            <person name="Camacho A."/>
            <person name="Callieri C."/>
            <person name="Rosselli R."/>
            <person name="Roda-Garcia J.J."/>
            <person name="Coutinho F.H."/>
            <person name="Rodriguez-Valera F."/>
        </authorList>
    </citation>
    <scope>NUCLEOTIDE SEQUENCE [LARGE SCALE GENOMIC DNA]</scope>
    <source>
        <strain evidence="7 8">Tous</strain>
    </source>
</reference>
<sequence length="306" mass="32669">MAAAPGWWRLELASLPELEESLLWKLADLGIARVAVQHRPETPSQRQLIAWLPAIDWPELERQQLALALAPLAEPFGLALPPLRWSQQADEDWSLSWKQHWQADPVGKGLLILPAWLPCPPEHAERRLIAMDPGSAFGTGSHPTTRLCLEALELLAAMTQEGLAGLRVADLGCGSGVLGLAALRLGAASVAAVDTDSLAVRATTDNAALNGLTPQVRVQLGSVEALAELLEGQPADLLLCNILAPVIQALCPAFNTVLAANGVGLLSGLLVDQAPALQLALRDEGWQAELTAEQSQWGLMTIRRVA</sequence>
<dbReference type="RefSeq" id="WP_106502301.1">
    <property type="nucleotide sequence ID" value="NZ_PXXO01000004.1"/>
</dbReference>
<dbReference type="PANTHER" id="PTHR43648:SF1">
    <property type="entry name" value="ELECTRON TRANSFER FLAVOPROTEIN BETA SUBUNIT LYSINE METHYLTRANSFERASE"/>
    <property type="match status" value="1"/>
</dbReference>
<dbReference type="AlphaFoldDB" id="A0A2P7MYH6"/>
<keyword evidence="2 6" id="KW-0963">Cytoplasm</keyword>